<dbReference type="GO" id="GO:0050906">
    <property type="term" value="P:detection of stimulus involved in sensory perception"/>
    <property type="evidence" value="ECO:0007669"/>
    <property type="project" value="UniProtKB-ARBA"/>
</dbReference>
<reference evidence="12" key="3">
    <citation type="submission" date="2020-12" db="EMBL/GenBank/DDBJ databases">
        <authorList>
            <person name="Kanost M."/>
        </authorList>
    </citation>
    <scope>NUCLEOTIDE SEQUENCE</scope>
</reference>
<evidence type="ECO:0000256" key="3">
    <source>
        <dbReference type="ARBA" id="ARBA00022475"/>
    </source>
</evidence>
<keyword evidence="4 9" id="KW-0812">Transmembrane</keyword>
<keyword evidence="7 11" id="KW-0675">Receptor</keyword>
<evidence type="ECO:0000256" key="5">
    <source>
        <dbReference type="ARBA" id="ARBA00022989"/>
    </source>
</evidence>
<evidence type="ECO:0000256" key="2">
    <source>
        <dbReference type="ARBA" id="ARBA00008685"/>
    </source>
</evidence>
<dbReference type="PANTHER" id="PTHR42643:SF33">
    <property type="entry name" value="GLUTAMATE RECEPTOR 2-LIKE PROTEIN"/>
    <property type="match status" value="1"/>
</dbReference>
<organism evidence="11">
    <name type="scientific">Manduca sexta</name>
    <name type="common">Tobacco hawkmoth</name>
    <name type="synonym">Tobacco hornworm</name>
    <dbReference type="NCBI Taxonomy" id="7130"/>
    <lineage>
        <taxon>Eukaryota</taxon>
        <taxon>Metazoa</taxon>
        <taxon>Ecdysozoa</taxon>
        <taxon>Arthropoda</taxon>
        <taxon>Hexapoda</taxon>
        <taxon>Insecta</taxon>
        <taxon>Pterygota</taxon>
        <taxon>Neoptera</taxon>
        <taxon>Endopterygota</taxon>
        <taxon>Lepidoptera</taxon>
        <taxon>Glossata</taxon>
        <taxon>Ditrysia</taxon>
        <taxon>Bombycoidea</taxon>
        <taxon>Sphingidae</taxon>
        <taxon>Sphinginae</taxon>
        <taxon>Sphingini</taxon>
        <taxon>Manduca</taxon>
    </lineage>
</organism>
<reference evidence="11" key="1">
    <citation type="journal article" date="2015" name="Insect Biochem. Mol. Biol.">
        <title>A reference gene set for chemosensory receptor genes of Manduca sexta.</title>
        <authorList>
            <person name="Koenig C."/>
            <person name="Hirsh A."/>
            <person name="Bucks S."/>
            <person name="Klinner C."/>
            <person name="Vogel H."/>
            <person name="Shukla A."/>
            <person name="Mansfield J.H."/>
            <person name="Morton B."/>
            <person name="Hansson B.S."/>
            <person name="Grosse-Wilde E."/>
        </authorList>
    </citation>
    <scope>NUCLEOTIDE SEQUENCE</scope>
</reference>
<dbReference type="Proteomes" id="UP000791440">
    <property type="component" value="Unassembled WGS sequence"/>
</dbReference>
<feature type="transmembrane region" description="Helical" evidence="9">
    <location>
        <begin position="383"/>
        <end position="404"/>
    </location>
</feature>
<evidence type="ECO:0000259" key="10">
    <source>
        <dbReference type="Pfam" id="PF00060"/>
    </source>
</evidence>
<dbReference type="InterPro" id="IPR052192">
    <property type="entry name" value="Insect_Ionotropic_Sensory_Rcpt"/>
</dbReference>
<evidence type="ECO:0000256" key="9">
    <source>
        <dbReference type="SAM" id="Phobius"/>
    </source>
</evidence>
<keyword evidence="3" id="KW-1003">Cell membrane</keyword>
<comment type="subcellular location">
    <subcellularLocation>
        <location evidence="1">Cell membrane</location>
        <topology evidence="1">Multi-pass membrane protein</topology>
    </subcellularLocation>
</comment>
<evidence type="ECO:0000256" key="8">
    <source>
        <dbReference type="ARBA" id="ARBA00023180"/>
    </source>
</evidence>
<evidence type="ECO:0000313" key="13">
    <source>
        <dbReference type="Proteomes" id="UP000791440"/>
    </source>
</evidence>
<dbReference type="PANTHER" id="PTHR42643">
    <property type="entry name" value="IONOTROPIC RECEPTOR 20A-RELATED"/>
    <property type="match status" value="1"/>
</dbReference>
<evidence type="ECO:0000256" key="1">
    <source>
        <dbReference type="ARBA" id="ARBA00004651"/>
    </source>
</evidence>
<dbReference type="SUPFAM" id="SSF53850">
    <property type="entry name" value="Periplasmic binding protein-like II"/>
    <property type="match status" value="1"/>
</dbReference>
<keyword evidence="8" id="KW-0325">Glycoprotein</keyword>
<dbReference type="AlphaFoldDB" id="A0A5K8B5U6"/>
<feature type="domain" description="Ionotropic glutamate receptor C-terminal" evidence="10">
    <location>
        <begin position="316"/>
        <end position="549"/>
    </location>
</feature>
<dbReference type="EMBL" id="LN885186">
    <property type="protein sequence ID" value="CUQ99335.1"/>
    <property type="molecule type" value="mRNA"/>
</dbReference>
<keyword evidence="5 9" id="KW-1133">Transmembrane helix</keyword>
<dbReference type="GO" id="GO:0005886">
    <property type="term" value="C:plasma membrane"/>
    <property type="evidence" value="ECO:0007669"/>
    <property type="project" value="UniProtKB-SubCell"/>
</dbReference>
<gene>
    <name evidence="11" type="primary">IR75p.2</name>
    <name evidence="12" type="ORF">O3G_MSEX010165</name>
</gene>
<protein>
    <submittedName>
        <fullName evidence="11">Ionotropic receptor 75p.2</fullName>
    </submittedName>
</protein>
<evidence type="ECO:0000256" key="4">
    <source>
        <dbReference type="ARBA" id="ARBA00022692"/>
    </source>
</evidence>
<feature type="transmembrane region" description="Helical" evidence="9">
    <location>
        <begin position="570"/>
        <end position="595"/>
    </location>
</feature>
<dbReference type="EMBL" id="JH668536">
    <property type="protein sequence ID" value="KAG6457192.1"/>
    <property type="molecule type" value="Genomic_DNA"/>
</dbReference>
<dbReference type="InterPro" id="IPR001320">
    <property type="entry name" value="Iontro_rcpt_C"/>
</dbReference>
<accession>A0A5K8B5U6</accession>
<evidence type="ECO:0000313" key="11">
    <source>
        <dbReference type="EMBL" id="CUQ99335.1"/>
    </source>
</evidence>
<evidence type="ECO:0000313" key="12">
    <source>
        <dbReference type="EMBL" id="KAG6457192.1"/>
    </source>
</evidence>
<dbReference type="OrthoDB" id="6891213at2759"/>
<evidence type="ECO:0000256" key="7">
    <source>
        <dbReference type="ARBA" id="ARBA00023170"/>
    </source>
</evidence>
<sequence length="611" mass="69467">MIVLTLLFTGLVRASDDFNVQFITNFVINERKPTFLVYAGLCWKKHDEIKLTKALNKLGVRTSSSLEVKSKFHENAVMFLTDLACDKSEEVIATATSRRLFQFSYRWLVLSNSTDALKMSLLEASPVLATSDLVLAERRDEMYTMTELHKPANNSTMVSTLRGYYNGTFSDVRPRRELYWRRRDLMWHPITMANVIQDSNSTKYYLPRDDRLELQNDAVAKVCWVFAKIAFDMLNATPQYIFSYRWGYKVNGKWSGMIHDIGENRADLGTNCVLFKDRLDMITYTDLVAPMRMRFVFRQPPLAYVTNIFALPFSSGVWLAIAVCSMVSAAALYLASIWEVKIEKSPTQLDGSIGDALLLTVSAVAQQGCFIEPRRSPGRIMEWVFFTALMALYAAYSANIVVLLQAPSNSIKNLAQLADSKVTLAANDVDYNRFVFNDNRDQLHISVHNTISPENGKPHFYGIFDGVERIRKGLFAFHSIVEPVYRRIEQTFLESEKCDLTEVDFINSLDAFTPVKKDSPYLELLRVVYKQIRESGLQAALNKRYQVPKPKCLNKIAAFSSVGLLDIQPVLILMLYGVALSVAIAVCEIIVFKIANCCSKKKKIKIVHFKN</sequence>
<evidence type="ECO:0000256" key="6">
    <source>
        <dbReference type="ARBA" id="ARBA00023136"/>
    </source>
</evidence>
<dbReference type="Gene3D" id="1.10.287.70">
    <property type="match status" value="1"/>
</dbReference>
<keyword evidence="6 9" id="KW-0472">Membrane</keyword>
<dbReference type="GO" id="GO:0015276">
    <property type="term" value="F:ligand-gated monoatomic ion channel activity"/>
    <property type="evidence" value="ECO:0007669"/>
    <property type="project" value="InterPro"/>
</dbReference>
<reference evidence="12" key="2">
    <citation type="journal article" date="2016" name="Insect Biochem. Mol. Biol.">
        <title>Multifaceted biological insights from a draft genome sequence of the tobacco hornworm moth, Manduca sexta.</title>
        <authorList>
            <person name="Kanost M.R."/>
            <person name="Arrese E.L."/>
            <person name="Cao X."/>
            <person name="Chen Y.R."/>
            <person name="Chellapilla S."/>
            <person name="Goldsmith M.R."/>
            <person name="Grosse-Wilde E."/>
            <person name="Heckel D.G."/>
            <person name="Herndon N."/>
            <person name="Jiang H."/>
            <person name="Papanicolaou A."/>
            <person name="Qu J."/>
            <person name="Soulages J.L."/>
            <person name="Vogel H."/>
            <person name="Walters J."/>
            <person name="Waterhouse R.M."/>
            <person name="Ahn S.J."/>
            <person name="Almeida F.C."/>
            <person name="An C."/>
            <person name="Aqrawi P."/>
            <person name="Bretschneider A."/>
            <person name="Bryant W.B."/>
            <person name="Bucks S."/>
            <person name="Chao H."/>
            <person name="Chevignon G."/>
            <person name="Christen J.M."/>
            <person name="Clarke D.F."/>
            <person name="Dittmer N.T."/>
            <person name="Ferguson L.C.F."/>
            <person name="Garavelou S."/>
            <person name="Gordon K.H.J."/>
            <person name="Gunaratna R.T."/>
            <person name="Han Y."/>
            <person name="Hauser F."/>
            <person name="He Y."/>
            <person name="Heidel-Fischer H."/>
            <person name="Hirsh A."/>
            <person name="Hu Y."/>
            <person name="Jiang H."/>
            <person name="Kalra D."/>
            <person name="Klinner C."/>
            <person name="Konig C."/>
            <person name="Kovar C."/>
            <person name="Kroll A.R."/>
            <person name="Kuwar S.S."/>
            <person name="Lee S.L."/>
            <person name="Lehman R."/>
            <person name="Li K."/>
            <person name="Li Z."/>
            <person name="Liang H."/>
            <person name="Lovelace S."/>
            <person name="Lu Z."/>
            <person name="Mansfield J.H."/>
            <person name="McCulloch K.J."/>
            <person name="Mathew T."/>
            <person name="Morton B."/>
            <person name="Muzny D.M."/>
            <person name="Neunemann D."/>
            <person name="Ongeri F."/>
            <person name="Pauchet Y."/>
            <person name="Pu L.L."/>
            <person name="Pyrousis I."/>
            <person name="Rao X.J."/>
            <person name="Redding A."/>
            <person name="Roesel C."/>
            <person name="Sanchez-Gracia A."/>
            <person name="Schaack S."/>
            <person name="Shukla A."/>
            <person name="Tetreau G."/>
            <person name="Wang Y."/>
            <person name="Xiong G.H."/>
            <person name="Traut W."/>
            <person name="Walsh T.K."/>
            <person name="Worley K.C."/>
            <person name="Wu D."/>
            <person name="Wu W."/>
            <person name="Wu Y.Q."/>
            <person name="Zhang X."/>
            <person name="Zou Z."/>
            <person name="Zucker H."/>
            <person name="Briscoe A.D."/>
            <person name="Burmester T."/>
            <person name="Clem R.J."/>
            <person name="Feyereisen R."/>
            <person name="Grimmelikhuijzen C.J.P."/>
            <person name="Hamodrakas S.J."/>
            <person name="Hansson B.S."/>
            <person name="Huguet E."/>
            <person name="Jermiin L.S."/>
            <person name="Lan Q."/>
            <person name="Lehman H.K."/>
            <person name="Lorenzen M."/>
            <person name="Merzendorfer H."/>
            <person name="Michalopoulos I."/>
            <person name="Morton D.B."/>
            <person name="Muthukrishnan S."/>
            <person name="Oakeshott J.G."/>
            <person name="Palmer W."/>
            <person name="Park Y."/>
            <person name="Passarelli A.L."/>
            <person name="Rozas J."/>
            <person name="Schwartz L.M."/>
            <person name="Smith W."/>
            <person name="Southgate A."/>
            <person name="Vilcinskas A."/>
            <person name="Vogt R."/>
            <person name="Wang P."/>
            <person name="Werren J."/>
            <person name="Yu X.Q."/>
            <person name="Zhou J.J."/>
            <person name="Brown S.J."/>
            <person name="Scherer S.E."/>
            <person name="Richards S."/>
            <person name="Blissard G.W."/>
        </authorList>
    </citation>
    <scope>NUCLEOTIDE SEQUENCE</scope>
</reference>
<proteinExistence type="evidence at transcript level"/>
<dbReference type="Pfam" id="PF00060">
    <property type="entry name" value="Lig_chan"/>
    <property type="match status" value="1"/>
</dbReference>
<comment type="similarity">
    <text evidence="2">Belongs to the glutamate-gated ion channel (TC 1.A.10.1) family.</text>
</comment>
<feature type="transmembrane region" description="Helical" evidence="9">
    <location>
        <begin position="316"/>
        <end position="335"/>
    </location>
</feature>
<keyword evidence="13" id="KW-1185">Reference proteome</keyword>
<name>A0A5K8B5U6_MANSE</name>